<dbReference type="AlphaFoldDB" id="A0A4U0N779"/>
<sequence>MTRTLRGVLLAAGAIGGYLSFRLADEARRYCGSYGLDEGSLELGRPFEPFIAVAVGVTLAALVRAPVRGPAWWQATVPVVLLLVFLFLVAWAHMAWLGTPFGGTSDSGHCGYDNVPPWWPLPA</sequence>
<evidence type="ECO:0000313" key="2">
    <source>
        <dbReference type="EMBL" id="TJZ49456.1"/>
    </source>
</evidence>
<feature type="transmembrane region" description="Helical" evidence="1">
    <location>
        <begin position="79"/>
        <end position="97"/>
    </location>
</feature>
<dbReference type="RefSeq" id="WP_136742270.1">
    <property type="nucleotide sequence ID" value="NZ_SUMB01000009.1"/>
</dbReference>
<gene>
    <name evidence="2" type="ORF">FCH28_24380</name>
</gene>
<accession>A0A4U0N779</accession>
<evidence type="ECO:0000313" key="3">
    <source>
        <dbReference type="Proteomes" id="UP000308697"/>
    </source>
</evidence>
<keyword evidence="3" id="KW-1185">Reference proteome</keyword>
<organism evidence="2 3">
    <name type="scientific">Streptomyces piniterrae</name>
    <dbReference type="NCBI Taxonomy" id="2571125"/>
    <lineage>
        <taxon>Bacteria</taxon>
        <taxon>Bacillati</taxon>
        <taxon>Actinomycetota</taxon>
        <taxon>Actinomycetes</taxon>
        <taxon>Kitasatosporales</taxon>
        <taxon>Streptomycetaceae</taxon>
        <taxon>Streptomyces</taxon>
    </lineage>
</organism>
<proteinExistence type="predicted"/>
<feature type="transmembrane region" description="Helical" evidence="1">
    <location>
        <begin position="48"/>
        <end position="67"/>
    </location>
</feature>
<dbReference type="Proteomes" id="UP000308697">
    <property type="component" value="Unassembled WGS sequence"/>
</dbReference>
<name>A0A4U0N779_9ACTN</name>
<keyword evidence="1" id="KW-0812">Transmembrane</keyword>
<keyword evidence="1" id="KW-0472">Membrane</keyword>
<reference evidence="2 3" key="1">
    <citation type="submission" date="2019-04" db="EMBL/GenBank/DDBJ databases">
        <title>Streptomyces piniterrae sp. nov., a heliquinomycin-producing actinomycete isolated from rhizosphere soil of Pinus yunnanensis.</title>
        <authorList>
            <person name="Zhuang X."/>
            <person name="Zhao J."/>
        </authorList>
    </citation>
    <scope>NUCLEOTIDE SEQUENCE [LARGE SCALE GENOMIC DNA]</scope>
    <source>
        <strain evidence="3">jys28</strain>
    </source>
</reference>
<keyword evidence="1" id="KW-1133">Transmembrane helix</keyword>
<protein>
    <submittedName>
        <fullName evidence="2">Uncharacterized protein</fullName>
    </submittedName>
</protein>
<evidence type="ECO:0000256" key="1">
    <source>
        <dbReference type="SAM" id="Phobius"/>
    </source>
</evidence>
<comment type="caution">
    <text evidence="2">The sequence shown here is derived from an EMBL/GenBank/DDBJ whole genome shotgun (WGS) entry which is preliminary data.</text>
</comment>
<dbReference type="EMBL" id="SUMB01000009">
    <property type="protein sequence ID" value="TJZ49456.1"/>
    <property type="molecule type" value="Genomic_DNA"/>
</dbReference>